<dbReference type="Pfam" id="PF14634">
    <property type="entry name" value="zf-RING_5"/>
    <property type="match status" value="1"/>
</dbReference>
<feature type="compositionally biased region" description="Polar residues" evidence="1">
    <location>
        <begin position="137"/>
        <end position="146"/>
    </location>
</feature>
<dbReference type="InterPro" id="IPR001841">
    <property type="entry name" value="Znf_RING"/>
</dbReference>
<evidence type="ECO:0000256" key="1">
    <source>
        <dbReference type="SAM" id="MobiDB-lite"/>
    </source>
</evidence>
<sequence length="415" mass="45810">MEAQATASASNADQPQEFDFWEFVACSKCHLAFSSDGVSAPTVPFWLSDCGHILCNSHLNADQSCPSCNAQRIELMPLQKEFQQESLAASLRYYKNRCAQYRTLLERVKGDMSSVKSLKKENEALKHEVAQLRSGWKPQTEQQQEGAQIVNANGKRPRVDHRMSMSSPRSIHTPLGPQRITLPPEHDPPPLFAKPGGPSRAPATPRSVQKTQGLEVPGASHFTQQYAYNPPQTPQMLVQPQQGFSHAQQAPARLLTGQMQAQTQSLGKNHQRLMPPPPTPDYARQNGADRQIQRFAMPRISNPVHGKEGTFYLDSFTPQQQQQPTFVPTAEDQQPMMIQSRSQTPRRFVPSSASGKHSVPPRPTGASQCLPPKIAMLAEQGRFVPSTASGRTAPGSAQHKNSFAHTQRAGFIPST</sequence>
<evidence type="ECO:0000259" key="2">
    <source>
        <dbReference type="Pfam" id="PF14634"/>
    </source>
</evidence>
<feature type="region of interest" description="Disordered" evidence="1">
    <location>
        <begin position="321"/>
        <end position="369"/>
    </location>
</feature>
<feature type="domain" description="RING-type" evidence="2">
    <location>
        <begin position="26"/>
        <end position="69"/>
    </location>
</feature>
<comment type="caution">
    <text evidence="3">The sequence shown here is derived from an EMBL/GenBank/DDBJ whole genome shotgun (WGS) entry which is preliminary data.</text>
</comment>
<reference evidence="3 4" key="1">
    <citation type="submission" date="2019-02" db="EMBL/GenBank/DDBJ databases">
        <title>Genome sequencing of the rare red list fungi Phellinidium pouzarii.</title>
        <authorList>
            <person name="Buettner E."/>
            <person name="Kellner H."/>
        </authorList>
    </citation>
    <scope>NUCLEOTIDE SEQUENCE [LARGE SCALE GENOMIC DNA]</scope>
    <source>
        <strain evidence="3 4">DSM 108285</strain>
    </source>
</reference>
<evidence type="ECO:0000313" key="4">
    <source>
        <dbReference type="Proteomes" id="UP000308199"/>
    </source>
</evidence>
<proteinExistence type="predicted"/>
<feature type="region of interest" description="Disordered" evidence="1">
    <location>
        <begin position="134"/>
        <end position="206"/>
    </location>
</feature>
<gene>
    <name evidence="3" type="ORF">EW145_g1067</name>
</gene>
<dbReference type="OrthoDB" id="2535391at2759"/>
<organism evidence="3 4">
    <name type="scientific">Phellinidium pouzarii</name>
    <dbReference type="NCBI Taxonomy" id="167371"/>
    <lineage>
        <taxon>Eukaryota</taxon>
        <taxon>Fungi</taxon>
        <taxon>Dikarya</taxon>
        <taxon>Basidiomycota</taxon>
        <taxon>Agaricomycotina</taxon>
        <taxon>Agaricomycetes</taxon>
        <taxon>Hymenochaetales</taxon>
        <taxon>Hymenochaetaceae</taxon>
        <taxon>Phellinidium</taxon>
    </lineage>
</organism>
<feature type="compositionally biased region" description="Polar residues" evidence="1">
    <location>
        <begin position="336"/>
        <end position="355"/>
    </location>
</feature>
<dbReference type="AlphaFoldDB" id="A0A4S4LGH4"/>
<dbReference type="Proteomes" id="UP000308199">
    <property type="component" value="Unassembled WGS sequence"/>
</dbReference>
<dbReference type="EMBL" id="SGPK01000027">
    <property type="protein sequence ID" value="THH10805.1"/>
    <property type="molecule type" value="Genomic_DNA"/>
</dbReference>
<feature type="region of interest" description="Disordered" evidence="1">
    <location>
        <begin position="381"/>
        <end position="415"/>
    </location>
</feature>
<accession>A0A4S4LGH4</accession>
<name>A0A4S4LGH4_9AGAM</name>
<keyword evidence="4" id="KW-1185">Reference proteome</keyword>
<evidence type="ECO:0000313" key="3">
    <source>
        <dbReference type="EMBL" id="THH10805.1"/>
    </source>
</evidence>
<protein>
    <recommendedName>
        <fullName evidence="2">RING-type domain-containing protein</fullName>
    </recommendedName>
</protein>